<organism evidence="3">
    <name type="scientific">Psilocybe cubensis</name>
    <name type="common">Psychedelic mushroom</name>
    <name type="synonym">Stropharia cubensis</name>
    <dbReference type="NCBI Taxonomy" id="181762"/>
    <lineage>
        <taxon>Eukaryota</taxon>
        <taxon>Fungi</taxon>
        <taxon>Dikarya</taxon>
        <taxon>Basidiomycota</taxon>
        <taxon>Agaricomycotina</taxon>
        <taxon>Agaricomycetes</taxon>
        <taxon>Agaricomycetidae</taxon>
        <taxon>Agaricales</taxon>
        <taxon>Agaricineae</taxon>
        <taxon>Strophariaceae</taxon>
        <taxon>Psilocybe</taxon>
    </lineage>
</organism>
<dbReference type="Gene3D" id="2.60.120.200">
    <property type="match status" value="1"/>
</dbReference>
<sequence>MRIPITLAFVASSVSWSSRVYAATVATDVAVGVDATVSTDSASAGSASSIFGSYFLSESIVGHDFYNHFNWENISDPTHGRVVYVDEKTSVQHNLTYAKYNSFVLRTDNKAILDPDGPGRESVRIITKKSYTTHVAVFDVRHMPQGCGTWPAIWSTTAPPDPSWPNGGEVDIVEGVNDQGPNAATLHTTTGCTMPETRPQLGTPGQNDCDWLVNYNTGCTVKMSGPNTYGPSFNANGGGWFVTERTGDHISVWFWQRNDPKVPFDVKYGSPITTPRTWGKPQAFFPNTNCDFKKFFAPHHIIINLTLCGDWAGQADVYASSGCPSTCLDYVNNNPAAFSNAYFDFASVRIYQPTPFLHNRGHHSTF</sequence>
<protein>
    <recommendedName>
        <fullName evidence="2">GH16 domain-containing protein</fullName>
    </recommendedName>
</protein>
<dbReference type="GO" id="GO:0009251">
    <property type="term" value="P:glucan catabolic process"/>
    <property type="evidence" value="ECO:0007669"/>
    <property type="project" value="TreeGrafter"/>
</dbReference>
<dbReference type="InterPro" id="IPR013320">
    <property type="entry name" value="ConA-like_dom_sf"/>
</dbReference>
<feature type="chain" id="PRO_5034180160" description="GH16 domain-containing protein" evidence="1">
    <location>
        <begin position="23"/>
        <end position="366"/>
    </location>
</feature>
<dbReference type="InterPro" id="IPR050546">
    <property type="entry name" value="Glycosyl_Hydrlase_16"/>
</dbReference>
<accession>A0A8H7XQA2</accession>
<dbReference type="PANTHER" id="PTHR10963">
    <property type="entry name" value="GLYCOSYL HYDROLASE-RELATED"/>
    <property type="match status" value="1"/>
</dbReference>
<dbReference type="GO" id="GO:0004553">
    <property type="term" value="F:hydrolase activity, hydrolyzing O-glycosyl compounds"/>
    <property type="evidence" value="ECO:0007669"/>
    <property type="project" value="InterPro"/>
</dbReference>
<dbReference type="Pfam" id="PF26113">
    <property type="entry name" value="GH16_XgeA"/>
    <property type="match status" value="1"/>
</dbReference>
<comment type="caution">
    <text evidence="3">The sequence shown here is derived from an EMBL/GenBank/DDBJ whole genome shotgun (WGS) entry which is preliminary data.</text>
</comment>
<dbReference type="OrthoDB" id="192832at2759"/>
<keyword evidence="1" id="KW-0732">Signal</keyword>
<proteinExistence type="predicted"/>
<evidence type="ECO:0000256" key="1">
    <source>
        <dbReference type="SAM" id="SignalP"/>
    </source>
</evidence>
<dbReference type="InterPro" id="IPR000757">
    <property type="entry name" value="Beta-glucanase-like"/>
</dbReference>
<dbReference type="AlphaFoldDB" id="A0A8H7XQA2"/>
<reference evidence="3" key="1">
    <citation type="submission" date="2021-02" db="EMBL/GenBank/DDBJ databases">
        <title>Psilocybe cubensis genome.</title>
        <authorList>
            <person name="Mckernan K.J."/>
            <person name="Crawford S."/>
            <person name="Trippe A."/>
            <person name="Kane L.T."/>
            <person name="Mclaughlin S."/>
        </authorList>
    </citation>
    <scope>NUCLEOTIDE SEQUENCE [LARGE SCALE GENOMIC DNA]</scope>
    <source>
        <strain evidence="3">MGC-MH-2018</strain>
    </source>
</reference>
<dbReference type="SUPFAM" id="SSF49899">
    <property type="entry name" value="Concanavalin A-like lectins/glucanases"/>
    <property type="match status" value="1"/>
</dbReference>
<evidence type="ECO:0000259" key="2">
    <source>
        <dbReference type="PROSITE" id="PS51762"/>
    </source>
</evidence>
<dbReference type="PANTHER" id="PTHR10963:SF24">
    <property type="entry name" value="GLYCOSIDASE C21B10.07-RELATED"/>
    <property type="match status" value="1"/>
</dbReference>
<gene>
    <name evidence="3" type="ORF">JR316_011046</name>
</gene>
<dbReference type="CDD" id="cd02181">
    <property type="entry name" value="GH16_fungal_Lam16A_glucanase"/>
    <property type="match status" value="1"/>
</dbReference>
<feature type="domain" description="GH16" evidence="2">
    <location>
        <begin position="69"/>
        <end position="339"/>
    </location>
</feature>
<evidence type="ECO:0000313" key="3">
    <source>
        <dbReference type="EMBL" id="KAG5163854.1"/>
    </source>
</evidence>
<dbReference type="PROSITE" id="PS51762">
    <property type="entry name" value="GH16_2"/>
    <property type="match status" value="1"/>
</dbReference>
<dbReference type="EMBL" id="JAFIQS010000013">
    <property type="protein sequence ID" value="KAG5163854.1"/>
    <property type="molecule type" value="Genomic_DNA"/>
</dbReference>
<feature type="signal peptide" evidence="1">
    <location>
        <begin position="1"/>
        <end position="22"/>
    </location>
</feature>
<name>A0A8H7XQA2_PSICU</name>